<gene>
    <name evidence="3" type="ORF">POM88_000071</name>
</gene>
<evidence type="ECO:0000256" key="2">
    <source>
        <dbReference type="SAM" id="Phobius"/>
    </source>
</evidence>
<keyword evidence="2" id="KW-0812">Transmembrane</keyword>
<evidence type="ECO:0000313" key="3">
    <source>
        <dbReference type="EMBL" id="KAK1400466.1"/>
    </source>
</evidence>
<reference evidence="3" key="1">
    <citation type="submission" date="2023-02" db="EMBL/GenBank/DDBJ databases">
        <title>Genome of toxic invasive species Heracleum sosnowskyi carries increased number of genes despite the absence of recent whole-genome duplications.</title>
        <authorList>
            <person name="Schelkunov M."/>
            <person name="Shtratnikova V."/>
            <person name="Makarenko M."/>
            <person name="Klepikova A."/>
            <person name="Omelchenko D."/>
            <person name="Novikova G."/>
            <person name="Obukhova E."/>
            <person name="Bogdanov V."/>
            <person name="Penin A."/>
            <person name="Logacheva M."/>
        </authorList>
    </citation>
    <scope>NUCLEOTIDE SEQUENCE</scope>
    <source>
        <strain evidence="3">Hsosn_3</strain>
        <tissue evidence="3">Leaf</tissue>
    </source>
</reference>
<feature type="compositionally biased region" description="Acidic residues" evidence="1">
    <location>
        <begin position="162"/>
        <end position="179"/>
    </location>
</feature>
<feature type="region of interest" description="Disordered" evidence="1">
    <location>
        <begin position="161"/>
        <end position="190"/>
    </location>
</feature>
<evidence type="ECO:0000313" key="4">
    <source>
        <dbReference type="Proteomes" id="UP001237642"/>
    </source>
</evidence>
<feature type="compositionally biased region" description="Basic and acidic residues" evidence="1">
    <location>
        <begin position="285"/>
        <end position="300"/>
    </location>
</feature>
<organism evidence="3 4">
    <name type="scientific">Heracleum sosnowskyi</name>
    <dbReference type="NCBI Taxonomy" id="360622"/>
    <lineage>
        <taxon>Eukaryota</taxon>
        <taxon>Viridiplantae</taxon>
        <taxon>Streptophyta</taxon>
        <taxon>Embryophyta</taxon>
        <taxon>Tracheophyta</taxon>
        <taxon>Spermatophyta</taxon>
        <taxon>Magnoliopsida</taxon>
        <taxon>eudicotyledons</taxon>
        <taxon>Gunneridae</taxon>
        <taxon>Pentapetalae</taxon>
        <taxon>asterids</taxon>
        <taxon>campanulids</taxon>
        <taxon>Apiales</taxon>
        <taxon>Apiaceae</taxon>
        <taxon>Apioideae</taxon>
        <taxon>apioid superclade</taxon>
        <taxon>Tordylieae</taxon>
        <taxon>Tordyliinae</taxon>
        <taxon>Heracleum</taxon>
    </lineage>
</organism>
<proteinExistence type="predicted"/>
<sequence>MEDLDMDCEVDDDYSSTKPMNGKVTWMIDKGIWLGKKVVIAGAVISSVPLVLPPLVVFSTLGLACSVPFGFVFATYACTQKIMSKLLPTPEPASVLEYNKDDMEIIDLVQGAGAEEEGYDLEGVDLLQRVVEQEYDELLQRVDEQGYVEEGDDLVRRAEQQGYEEDVEEEADLEQAPEEQEMKDTSEEVKGDILQEKSIVTMGFGVMTIEQNGRNDLLPEGAALSREGVDLVQGVVEQKYDDLLQRVDEQEYVEEDDDLVQRAEEQGYEEDVEEEADLEQAPEEQEMKDTPEEVKEGDILQEKPIVIMGFGVMTIEQSGRNDVLPEGAALSQEGVDLVQGVVEQEYDDLLQRVDEQGYVEEGDDLVQRAEEQGYEEDVEEEVDLGQAPEEQEMKDTPAEVEGGDILQEKPIVTMGFGMMTIEQNGRNDVLPEGAALSQEDVLYGQDGMQIHNEEPVEQEKLMRDVVIETGMKIVLDDAVTTMDIHKQKPIVEEKQLEEMEGAATILELNVKDISEPERGHSYQARIYDGKNDFAVLKKESDEMIRDTPMKNDMDSMDIHKQKPIVEEKQLKEVEGAATILELNVKDISEPEKGHSFQARVYDGKNDFAVLKKESDEMKRDTPMKNDMDGEAKNEIQEGSTLQANEILVRKSLEERPIKIIEHCHEGEYKEDTTKYIQVEDVLSAEGTEVRNEKPIIEDMNEKPVIGMRQVIVSVHGGKKIAGEQENEDIKECNKSQKLVLVAKKVTDETVGDIKSVIERTTVGDLDSGREDMNEKRVIGMRQVIVSVHGGKKIAGEQENEDIKECNKSQKLVLVAKKVADETIGGIKSVVEHTSAHDLNSAREIADECGLDLFDYTAGDHDAYNDSNMSQENDNIGSSKTGDVADLPFLRVSTKVAVSKHMNIQPETDPLTPSNEELLNEEKIWEQLDALRAILGYSAPMHPTSVEEIKALYIFTGVEPPPSLADNSDLVEMNEKLRLLKSVVGVK</sequence>
<feature type="compositionally biased region" description="Acidic residues" evidence="1">
    <location>
        <begin position="266"/>
        <end position="284"/>
    </location>
</feature>
<dbReference type="EMBL" id="JAUIZM010000001">
    <property type="protein sequence ID" value="KAK1400466.1"/>
    <property type="molecule type" value="Genomic_DNA"/>
</dbReference>
<keyword evidence="4" id="KW-1185">Reference proteome</keyword>
<dbReference type="AlphaFoldDB" id="A0AAD8JD78"/>
<feature type="compositionally biased region" description="Basic and acidic residues" evidence="1">
    <location>
        <begin position="180"/>
        <end position="190"/>
    </location>
</feature>
<comment type="caution">
    <text evidence="3">The sequence shown here is derived from an EMBL/GenBank/DDBJ whole genome shotgun (WGS) entry which is preliminary data.</text>
</comment>
<keyword evidence="2" id="KW-0472">Membrane</keyword>
<dbReference type="PANTHER" id="PTHR37198">
    <property type="entry name" value="NUCLEOLIN"/>
    <property type="match status" value="1"/>
</dbReference>
<keyword evidence="2" id="KW-1133">Transmembrane helix</keyword>
<dbReference type="PANTHER" id="PTHR37198:SF1">
    <property type="entry name" value="NUCLEOLIN"/>
    <property type="match status" value="1"/>
</dbReference>
<dbReference type="Proteomes" id="UP001237642">
    <property type="component" value="Unassembled WGS sequence"/>
</dbReference>
<feature type="transmembrane region" description="Helical" evidence="2">
    <location>
        <begin position="55"/>
        <end position="78"/>
    </location>
</feature>
<feature type="region of interest" description="Disordered" evidence="1">
    <location>
        <begin position="264"/>
        <end position="300"/>
    </location>
</feature>
<reference evidence="3" key="2">
    <citation type="submission" date="2023-05" db="EMBL/GenBank/DDBJ databases">
        <authorList>
            <person name="Schelkunov M.I."/>
        </authorList>
    </citation>
    <scope>NUCLEOTIDE SEQUENCE</scope>
    <source>
        <strain evidence="3">Hsosn_3</strain>
        <tissue evidence="3">Leaf</tissue>
    </source>
</reference>
<protein>
    <submittedName>
        <fullName evidence="3">Uncharacterized protein</fullName>
    </submittedName>
</protein>
<accession>A0AAD8JD78</accession>
<name>A0AAD8JD78_9APIA</name>
<evidence type="ECO:0000256" key="1">
    <source>
        <dbReference type="SAM" id="MobiDB-lite"/>
    </source>
</evidence>